<comment type="caution">
    <text evidence="8">The sequence shown here is derived from an EMBL/GenBank/DDBJ whole genome shotgun (WGS) entry which is preliminary data.</text>
</comment>
<keyword evidence="9" id="KW-1185">Reference proteome</keyword>
<dbReference type="RefSeq" id="WP_203951779.1">
    <property type="nucleotide sequence ID" value="NZ_BOOO01000004.1"/>
</dbReference>
<feature type="domain" description="CBM6" evidence="7">
    <location>
        <begin position="876"/>
        <end position="1000"/>
    </location>
</feature>
<dbReference type="Gene3D" id="3.20.20.80">
    <property type="entry name" value="Glycosidases"/>
    <property type="match status" value="1"/>
</dbReference>
<accession>A0A8J3TKD3</accession>
<dbReference type="Pfam" id="PF17786">
    <property type="entry name" value="Mannosidase_ig"/>
    <property type="match status" value="1"/>
</dbReference>
<dbReference type="InterPro" id="IPR017853">
    <property type="entry name" value="GH"/>
</dbReference>
<dbReference type="PANTHER" id="PTHR43536">
    <property type="entry name" value="MANNOSYLGLYCOPROTEIN ENDO-BETA-MANNOSIDASE"/>
    <property type="match status" value="1"/>
</dbReference>
<name>A0A8J3TKD3_9ACTN</name>
<feature type="signal peptide" evidence="6">
    <location>
        <begin position="1"/>
        <end position="27"/>
    </location>
</feature>
<organism evidence="8 9">
    <name type="scientific">Planotetraspora mira</name>
    <dbReference type="NCBI Taxonomy" id="58121"/>
    <lineage>
        <taxon>Bacteria</taxon>
        <taxon>Bacillati</taxon>
        <taxon>Actinomycetota</taxon>
        <taxon>Actinomycetes</taxon>
        <taxon>Streptosporangiales</taxon>
        <taxon>Streptosporangiaceae</taxon>
        <taxon>Planotetraspora</taxon>
    </lineage>
</organism>
<dbReference type="InterPro" id="IPR013783">
    <property type="entry name" value="Ig-like_fold"/>
</dbReference>
<evidence type="ECO:0000256" key="6">
    <source>
        <dbReference type="SAM" id="SignalP"/>
    </source>
</evidence>
<evidence type="ECO:0000313" key="8">
    <source>
        <dbReference type="EMBL" id="GII27759.1"/>
    </source>
</evidence>
<proteinExistence type="inferred from homology"/>
<feature type="chain" id="PRO_5035246394" evidence="6">
    <location>
        <begin position="28"/>
        <end position="1000"/>
    </location>
</feature>
<dbReference type="SUPFAM" id="SSF49303">
    <property type="entry name" value="beta-Galactosidase/glucuronidase domain"/>
    <property type="match status" value="3"/>
</dbReference>
<dbReference type="InterPro" id="IPR036156">
    <property type="entry name" value="Beta-gal/glucu_dom_sf"/>
</dbReference>
<gene>
    <name evidence="8" type="ORF">Pmi06nite_12010</name>
</gene>
<dbReference type="GO" id="GO:0000272">
    <property type="term" value="P:polysaccharide catabolic process"/>
    <property type="evidence" value="ECO:0007669"/>
    <property type="project" value="UniProtKB-KW"/>
</dbReference>
<dbReference type="InterPro" id="IPR043534">
    <property type="entry name" value="EBDG/EBM"/>
</dbReference>
<dbReference type="AlphaFoldDB" id="A0A8J3TKD3"/>
<comment type="similarity">
    <text evidence="1">Belongs to the glycosyl hydrolase 2 family.</text>
</comment>
<dbReference type="InterPro" id="IPR005084">
    <property type="entry name" value="CBM6"/>
</dbReference>
<dbReference type="InterPro" id="IPR008979">
    <property type="entry name" value="Galactose-bd-like_sf"/>
</dbReference>
<keyword evidence="6" id="KW-0732">Signal</keyword>
<dbReference type="EMBL" id="BOOO01000004">
    <property type="protein sequence ID" value="GII27759.1"/>
    <property type="molecule type" value="Genomic_DNA"/>
</dbReference>
<dbReference type="Proteomes" id="UP000650628">
    <property type="component" value="Unassembled WGS sequence"/>
</dbReference>
<dbReference type="Pfam" id="PF22666">
    <property type="entry name" value="Glyco_hydro_2_N2"/>
    <property type="match status" value="1"/>
</dbReference>
<dbReference type="GO" id="GO:0004553">
    <property type="term" value="F:hydrolase activity, hydrolyzing O-glycosyl compounds"/>
    <property type="evidence" value="ECO:0007669"/>
    <property type="project" value="InterPro"/>
</dbReference>
<keyword evidence="4" id="KW-0326">Glycosidase</keyword>
<keyword evidence="3" id="KW-0119">Carbohydrate metabolism</keyword>
<dbReference type="InterPro" id="IPR006102">
    <property type="entry name" value="Ig-like_GH2"/>
</dbReference>
<evidence type="ECO:0000256" key="2">
    <source>
        <dbReference type="ARBA" id="ARBA00022801"/>
    </source>
</evidence>
<dbReference type="Pfam" id="PF00703">
    <property type="entry name" value="Glyco_hydro_2"/>
    <property type="match status" value="1"/>
</dbReference>
<dbReference type="PROSITE" id="PS51175">
    <property type="entry name" value="CBM6"/>
    <property type="match status" value="1"/>
</dbReference>
<dbReference type="Pfam" id="PF18368">
    <property type="entry name" value="Ig_GlcNase"/>
    <property type="match status" value="1"/>
</dbReference>
<dbReference type="SUPFAM" id="SSF49785">
    <property type="entry name" value="Galactose-binding domain-like"/>
    <property type="match status" value="2"/>
</dbReference>
<evidence type="ECO:0000313" key="9">
    <source>
        <dbReference type="Proteomes" id="UP000650628"/>
    </source>
</evidence>
<dbReference type="Pfam" id="PF16990">
    <property type="entry name" value="CBM_35"/>
    <property type="match status" value="1"/>
</dbReference>
<evidence type="ECO:0000256" key="5">
    <source>
        <dbReference type="ARBA" id="ARBA00023326"/>
    </source>
</evidence>
<protein>
    <submittedName>
        <fullName evidence="8">Beta-mannosidase</fullName>
    </submittedName>
</protein>
<evidence type="ECO:0000256" key="3">
    <source>
        <dbReference type="ARBA" id="ARBA00023277"/>
    </source>
</evidence>
<keyword evidence="5" id="KW-0624">Polysaccharide degradation</keyword>
<dbReference type="InterPro" id="IPR041447">
    <property type="entry name" value="Mannosidase_ig"/>
</dbReference>
<evidence type="ECO:0000256" key="4">
    <source>
        <dbReference type="ARBA" id="ARBA00023295"/>
    </source>
</evidence>
<evidence type="ECO:0000256" key="1">
    <source>
        <dbReference type="ARBA" id="ARBA00007401"/>
    </source>
</evidence>
<dbReference type="Gene3D" id="2.60.40.10">
    <property type="entry name" value="Immunoglobulins"/>
    <property type="match status" value="3"/>
</dbReference>
<dbReference type="CDD" id="cd04082">
    <property type="entry name" value="CBM35_pectate_lyase-like"/>
    <property type="match status" value="1"/>
</dbReference>
<sequence length="1000" mass="106962">MRPRTLLRSLAALALTFAGLTALPAAAASQAATQPIALPGYKIQSSSVTPDSGATISSPGYAAPGWYAAGPRSTVFAALVADGVYPNPFYSTNMKNVPASDFTVPWWYRSDFTLGPETGLSTFLDFTGLISGGDVWVNGTQVATGLAGAYTRNEIDVTSLVHPGTNSVAFKVNPNDPNKQLTLGWIDWVQNPPDRNMGIFRDVLVRRSASVALRNAHVVTSLNSALNRADLTVKVDARNDSASPVTATIAGTAGSRRFRQAVSLAAHETKTVSFPLTVTHPRVWWPYGMGGQPLYDLNVTSTVNGAVTDSSSSTYGIRSVTSSLDASGHRLYKINGRPILIRGGGWSSDIFLRWDATYVQDKLKYVRDMGLNTIRLEGHLESDELFDMADRMGILVMAGWECCDKWEGQTNGGESGDPWTAADYPIAKASMAAEAARLRDHPSVFTFLIGSDFAPNATQEADYLSALNAADWKTPVVAAASDNSSPQLGDSGMKMEGPYDWIPPNYWYDKRLGGASGFASEVSAGPDIPTVDSLKRMLSPDEQNTLWQNLNAAQYHRSPSRTFDDLTLFNNALVGRYGAPTGLDDYVRKAQLAQYENVRAQFEAFGRNFTDASDPSTGVIYWMLNSGWSSLHWQLFDTYLDQGGAYWGTKKATAPLHVQYSYDDKSVVVVNSTHTPAAGLTVKTDVFALDGTNKYSNTAKVTAPADGGRATAVTIPSISGLPSTYLLRLTLSNKSGEIDRNVYWLSTANDTLDYDDSDWYYTPTTSYADLKGLTGMAQAPISVTATSASAGTATVTVKNTGTGKVPVFYLDAHVVDASGTPVLPAQWSDNAISLWPGESKTLTVTYRGSAAGVRVTGWNTSTQTVTFGGTGPSSSKVYQAEDARLSKAGVSTDDTGYTGSGFVDYDNRAKSYVEWTVDAAAAGPTPLTIRYANGTTANRPMDISVNGKVVASKVAFNGTGGWDTWADRVVTANLRAGTNTVRATATSGHGGPNVDKITVG</sequence>
<dbReference type="GO" id="GO:0030246">
    <property type="term" value="F:carbohydrate binding"/>
    <property type="evidence" value="ECO:0007669"/>
    <property type="project" value="InterPro"/>
</dbReference>
<dbReference type="FunFam" id="2.60.40.10:FF:001725">
    <property type="entry name" value="Exo-beta-D-glucosaminidase"/>
    <property type="match status" value="1"/>
</dbReference>
<dbReference type="InterPro" id="IPR054593">
    <property type="entry name" value="Beta-mannosidase-like_N2"/>
</dbReference>
<dbReference type="SUPFAM" id="SSF51445">
    <property type="entry name" value="(Trans)glycosidases"/>
    <property type="match status" value="1"/>
</dbReference>
<reference evidence="8 9" key="1">
    <citation type="submission" date="2021-01" db="EMBL/GenBank/DDBJ databases">
        <title>Whole genome shotgun sequence of Planotetraspora mira NBRC 15435.</title>
        <authorList>
            <person name="Komaki H."/>
            <person name="Tamura T."/>
        </authorList>
    </citation>
    <scope>NUCLEOTIDE SEQUENCE [LARGE SCALE GENOMIC DNA]</scope>
    <source>
        <strain evidence="8 9">NBRC 15435</strain>
    </source>
</reference>
<dbReference type="InterPro" id="IPR041351">
    <property type="entry name" value="Ig_GlcNase"/>
</dbReference>
<dbReference type="Gene3D" id="2.60.120.260">
    <property type="entry name" value="Galactose-binding domain-like"/>
    <property type="match status" value="2"/>
</dbReference>
<keyword evidence="2" id="KW-0378">Hydrolase</keyword>
<evidence type="ECO:0000259" key="7">
    <source>
        <dbReference type="PROSITE" id="PS51175"/>
    </source>
</evidence>
<dbReference type="PANTHER" id="PTHR43536:SF1">
    <property type="entry name" value="MANNOSYLGLYCOPROTEIN ENDO-BETA-MANNOSIDASE"/>
    <property type="match status" value="1"/>
</dbReference>